<dbReference type="Pfam" id="PF02769">
    <property type="entry name" value="AIRS_C"/>
    <property type="match status" value="1"/>
</dbReference>
<dbReference type="AlphaFoldDB" id="A0A191ZK92"/>
<dbReference type="CDD" id="cd02196">
    <property type="entry name" value="PurM"/>
    <property type="match status" value="1"/>
</dbReference>
<dbReference type="InterPro" id="IPR036676">
    <property type="entry name" value="PurM-like_C_sf"/>
</dbReference>
<evidence type="ECO:0000313" key="16">
    <source>
        <dbReference type="EMBL" id="ANJ68285.1"/>
    </source>
</evidence>
<protein>
    <recommendedName>
        <fullName evidence="4 13">Phosphoribosylformylglycinamidine cyclo-ligase</fullName>
        <ecNumber evidence="3 13">6.3.3.1</ecNumber>
    </recommendedName>
    <alternativeName>
        <fullName evidence="10 13">AIR synthase</fullName>
    </alternativeName>
    <alternativeName>
        <fullName evidence="11 13">AIRS</fullName>
    </alternativeName>
    <alternativeName>
        <fullName evidence="9 13">Phosphoribosyl-aminoimidazole synthetase</fullName>
    </alternativeName>
</protein>
<comment type="subcellular location">
    <subcellularLocation>
        <location evidence="13">Cytoplasm</location>
    </subcellularLocation>
</comment>
<comment type="similarity">
    <text evidence="2 13">Belongs to the AIR synthase family.</text>
</comment>
<dbReference type="PANTHER" id="PTHR10520">
    <property type="entry name" value="TRIFUNCTIONAL PURINE BIOSYNTHETIC PROTEIN ADENOSINE-3-RELATED"/>
    <property type="match status" value="1"/>
</dbReference>
<dbReference type="Gene3D" id="3.90.650.10">
    <property type="entry name" value="PurM-like C-terminal domain"/>
    <property type="match status" value="1"/>
</dbReference>
<dbReference type="STRING" id="1860122.A9404_04725"/>
<proteinExistence type="inferred from homology"/>
<dbReference type="Pfam" id="PF00586">
    <property type="entry name" value="AIRS"/>
    <property type="match status" value="1"/>
</dbReference>
<evidence type="ECO:0000256" key="6">
    <source>
        <dbReference type="ARBA" id="ARBA00022741"/>
    </source>
</evidence>
<keyword evidence="6 13" id="KW-0547">Nucleotide-binding</keyword>
<gene>
    <name evidence="13" type="primary">purM</name>
    <name evidence="16" type="ORF">A9404_04725</name>
</gene>
<evidence type="ECO:0000256" key="8">
    <source>
        <dbReference type="ARBA" id="ARBA00022840"/>
    </source>
</evidence>
<dbReference type="InterPro" id="IPR004733">
    <property type="entry name" value="PurM_cligase"/>
</dbReference>
<evidence type="ECO:0000256" key="10">
    <source>
        <dbReference type="ARBA" id="ARBA00032931"/>
    </source>
</evidence>
<dbReference type="Proteomes" id="UP000078596">
    <property type="component" value="Chromosome"/>
</dbReference>
<dbReference type="GO" id="GO:0005524">
    <property type="term" value="F:ATP binding"/>
    <property type="evidence" value="ECO:0007669"/>
    <property type="project" value="UniProtKB-KW"/>
</dbReference>
<dbReference type="InterPro" id="IPR016188">
    <property type="entry name" value="PurM-like_N"/>
</dbReference>
<dbReference type="InterPro" id="IPR010918">
    <property type="entry name" value="PurM-like_C_dom"/>
</dbReference>
<evidence type="ECO:0000259" key="14">
    <source>
        <dbReference type="Pfam" id="PF00586"/>
    </source>
</evidence>
<dbReference type="KEGG" id="haz:A9404_04725"/>
<dbReference type="OrthoDB" id="9777881at2"/>
<evidence type="ECO:0000256" key="7">
    <source>
        <dbReference type="ARBA" id="ARBA00022755"/>
    </source>
</evidence>
<keyword evidence="8 13" id="KW-0067">ATP-binding</keyword>
<reference evidence="16 17" key="1">
    <citation type="submission" date="2016-06" db="EMBL/GenBank/DDBJ databases">
        <title>Insight into the functional genes involving in sulfur oxidation in Pearl River water.</title>
        <authorList>
            <person name="Luo J."/>
            <person name="Tan X."/>
            <person name="Lin W."/>
        </authorList>
    </citation>
    <scope>NUCLEOTIDE SEQUENCE [LARGE SCALE GENOMIC DNA]</scope>
    <source>
        <strain evidence="16 17">LS2</strain>
    </source>
</reference>
<dbReference type="GO" id="GO:0005829">
    <property type="term" value="C:cytosol"/>
    <property type="evidence" value="ECO:0007669"/>
    <property type="project" value="TreeGrafter"/>
</dbReference>
<keyword evidence="5 13" id="KW-0436">Ligase</keyword>
<dbReference type="GO" id="GO:0006189">
    <property type="term" value="P:'de novo' IMP biosynthetic process"/>
    <property type="evidence" value="ECO:0007669"/>
    <property type="project" value="UniProtKB-UniRule"/>
</dbReference>
<organism evidence="16 17">
    <name type="scientific">Halothiobacillus diazotrophicus</name>
    <dbReference type="NCBI Taxonomy" id="1860122"/>
    <lineage>
        <taxon>Bacteria</taxon>
        <taxon>Pseudomonadati</taxon>
        <taxon>Pseudomonadota</taxon>
        <taxon>Gammaproteobacteria</taxon>
        <taxon>Chromatiales</taxon>
        <taxon>Halothiobacillaceae</taxon>
        <taxon>Halothiobacillus</taxon>
    </lineage>
</organism>
<dbReference type="GO" id="GO:0004641">
    <property type="term" value="F:phosphoribosylformylglycinamidine cyclo-ligase activity"/>
    <property type="evidence" value="ECO:0007669"/>
    <property type="project" value="UniProtKB-UniRule"/>
</dbReference>
<evidence type="ECO:0000256" key="4">
    <source>
        <dbReference type="ARBA" id="ARBA00020367"/>
    </source>
</evidence>
<name>A0A191ZK92_9GAMM</name>
<dbReference type="FunFam" id="3.90.650.10:FF:000001">
    <property type="entry name" value="Phosphoribosylformylglycinamidine cyclo-ligase"/>
    <property type="match status" value="1"/>
</dbReference>
<dbReference type="FunFam" id="3.30.1330.10:FF:000001">
    <property type="entry name" value="Phosphoribosylformylglycinamidine cyclo-ligase"/>
    <property type="match status" value="1"/>
</dbReference>
<evidence type="ECO:0000256" key="9">
    <source>
        <dbReference type="ARBA" id="ARBA00031908"/>
    </source>
</evidence>
<evidence type="ECO:0000256" key="1">
    <source>
        <dbReference type="ARBA" id="ARBA00004686"/>
    </source>
</evidence>
<dbReference type="NCBIfam" id="TIGR00878">
    <property type="entry name" value="purM"/>
    <property type="match status" value="1"/>
</dbReference>
<sequence length="351" mass="37192">MTQRPADSDKSPLTYRDAGVDIDAGDALVERIKPAVKRTQRPEVIGGLGGFGGLFALGNKYRDPILVSGTDGVGTKLRLAIDLDRHDHIGIDLVAMCVNDIVVTGAEPLFFLDYYATGKLDVDVAARVVTGIAEGCRLAGCALIGGETAEMPSMYHAGDYDLAGFAVGVVERDDMIDGSKVQVGDVLIGLASSGPHSNGYSLIRKIIERAQPDLNAPLADGRAIAEHVLAPTRIYTAAVLALAKTVDIHALSHITGGGLTDNLPRVYGDTLAAAIDRDSWQRPEIFDWLAEHGNVVESEMMRTFNNGVGMVVVVNPADASKAMAALKAAGETPWMLGEMIPRGDGDAVVYR</sequence>
<comment type="catalytic activity">
    <reaction evidence="12 13">
        <text>2-formamido-N(1)-(5-O-phospho-beta-D-ribosyl)acetamidine + ATP = 5-amino-1-(5-phospho-beta-D-ribosyl)imidazole + ADP + phosphate + H(+)</text>
        <dbReference type="Rhea" id="RHEA:23032"/>
        <dbReference type="ChEBI" id="CHEBI:15378"/>
        <dbReference type="ChEBI" id="CHEBI:30616"/>
        <dbReference type="ChEBI" id="CHEBI:43474"/>
        <dbReference type="ChEBI" id="CHEBI:137981"/>
        <dbReference type="ChEBI" id="CHEBI:147287"/>
        <dbReference type="ChEBI" id="CHEBI:456216"/>
        <dbReference type="EC" id="6.3.3.1"/>
    </reaction>
</comment>
<keyword evidence="13" id="KW-0963">Cytoplasm</keyword>
<keyword evidence="17" id="KW-1185">Reference proteome</keyword>
<evidence type="ECO:0000259" key="15">
    <source>
        <dbReference type="Pfam" id="PF02769"/>
    </source>
</evidence>
<dbReference type="EMBL" id="CP016027">
    <property type="protein sequence ID" value="ANJ68285.1"/>
    <property type="molecule type" value="Genomic_DNA"/>
</dbReference>
<dbReference type="GO" id="GO:0004637">
    <property type="term" value="F:phosphoribosylamine-glycine ligase activity"/>
    <property type="evidence" value="ECO:0007669"/>
    <property type="project" value="TreeGrafter"/>
</dbReference>
<dbReference type="HAMAP" id="MF_00741">
    <property type="entry name" value="AIRS"/>
    <property type="match status" value="1"/>
</dbReference>
<accession>A0A191ZK92</accession>
<dbReference type="InterPro" id="IPR036921">
    <property type="entry name" value="PurM-like_N_sf"/>
</dbReference>
<dbReference type="EC" id="6.3.3.1" evidence="3 13"/>
<keyword evidence="7 13" id="KW-0658">Purine biosynthesis</keyword>
<dbReference type="GO" id="GO:0046084">
    <property type="term" value="P:adenine biosynthetic process"/>
    <property type="evidence" value="ECO:0007669"/>
    <property type="project" value="TreeGrafter"/>
</dbReference>
<evidence type="ECO:0000256" key="11">
    <source>
        <dbReference type="ARBA" id="ARBA00033093"/>
    </source>
</evidence>
<evidence type="ECO:0000256" key="13">
    <source>
        <dbReference type="HAMAP-Rule" id="MF_00741"/>
    </source>
</evidence>
<feature type="domain" description="PurM-like C-terminal" evidence="15">
    <location>
        <begin position="182"/>
        <end position="348"/>
    </location>
</feature>
<feature type="domain" description="PurM-like N-terminal" evidence="14">
    <location>
        <begin position="66"/>
        <end position="170"/>
    </location>
</feature>
<dbReference type="SUPFAM" id="SSF55326">
    <property type="entry name" value="PurM N-terminal domain-like"/>
    <property type="match status" value="1"/>
</dbReference>
<evidence type="ECO:0000256" key="5">
    <source>
        <dbReference type="ARBA" id="ARBA00022598"/>
    </source>
</evidence>
<dbReference type="UniPathway" id="UPA00074">
    <property type="reaction ID" value="UER00129"/>
</dbReference>
<dbReference type="SUPFAM" id="SSF56042">
    <property type="entry name" value="PurM C-terminal domain-like"/>
    <property type="match status" value="1"/>
</dbReference>
<evidence type="ECO:0000313" key="17">
    <source>
        <dbReference type="Proteomes" id="UP000078596"/>
    </source>
</evidence>
<evidence type="ECO:0000256" key="3">
    <source>
        <dbReference type="ARBA" id="ARBA00013047"/>
    </source>
</evidence>
<dbReference type="PANTHER" id="PTHR10520:SF12">
    <property type="entry name" value="TRIFUNCTIONAL PURINE BIOSYNTHETIC PROTEIN ADENOSINE-3"/>
    <property type="match status" value="1"/>
</dbReference>
<dbReference type="Gene3D" id="3.30.1330.10">
    <property type="entry name" value="PurM-like, N-terminal domain"/>
    <property type="match status" value="1"/>
</dbReference>
<comment type="pathway">
    <text evidence="1 13">Purine metabolism; IMP biosynthesis via de novo pathway; 5-amino-1-(5-phospho-D-ribosyl)imidazole from N(2)-formyl-N(1)-(5-phospho-D-ribosyl)glycinamide: step 2/2.</text>
</comment>
<evidence type="ECO:0000256" key="2">
    <source>
        <dbReference type="ARBA" id="ARBA00010280"/>
    </source>
</evidence>
<evidence type="ECO:0000256" key="12">
    <source>
        <dbReference type="ARBA" id="ARBA00049057"/>
    </source>
</evidence>